<protein>
    <submittedName>
        <fullName evidence="1">Uncharacterized protein</fullName>
    </submittedName>
</protein>
<keyword evidence="2" id="KW-1185">Reference proteome</keyword>
<dbReference type="InterPro" id="IPR038883">
    <property type="entry name" value="AN11006-like"/>
</dbReference>
<gene>
    <name evidence="1" type="ORF">Slin15195_G081740</name>
</gene>
<name>A0A9Q9EL92_9PEZI</name>
<reference evidence="1" key="1">
    <citation type="submission" date="2022-06" db="EMBL/GenBank/DDBJ databases">
        <title>Complete genome sequences of two strains of the flax pathogen Septoria linicola.</title>
        <authorList>
            <person name="Lapalu N."/>
            <person name="Simon A."/>
            <person name="Demenou B."/>
            <person name="Paumier D."/>
            <person name="Guillot M.-P."/>
            <person name="Gout L."/>
            <person name="Valade R."/>
        </authorList>
    </citation>
    <scope>NUCLEOTIDE SEQUENCE</scope>
    <source>
        <strain evidence="1">SE15195</strain>
    </source>
</reference>
<proteinExistence type="predicted"/>
<sequence>MSSVLTNDILSDADFDAWLSSVRSQLSALGLVHTIGRVNAATEDESVSAAIHISGLTQPKLLLRVPSADLLNAVEHLRLLTRPFRFTDLPPELRNRIYDQILPHTDGIKHFVQLSDLEYVPFGYVPFGQSISRKRTIATFDMPAVAKISKQLRAESFSLFATTRHLRMRVAANQRGQIESLIRRWASMAASAYLRQLRHFTLKIGLRQHHLTFSVSRGLEIETSEATADITTQIKDHVRAIEDDRKVLRLQRESIVMAIMRRPDVWC</sequence>
<accession>A0A9Q9EL92</accession>
<evidence type="ECO:0000313" key="2">
    <source>
        <dbReference type="Proteomes" id="UP001056384"/>
    </source>
</evidence>
<dbReference type="Proteomes" id="UP001056384">
    <property type="component" value="Chromosome 6"/>
</dbReference>
<organism evidence="1 2">
    <name type="scientific">Septoria linicola</name>
    <dbReference type="NCBI Taxonomy" id="215465"/>
    <lineage>
        <taxon>Eukaryota</taxon>
        <taxon>Fungi</taxon>
        <taxon>Dikarya</taxon>
        <taxon>Ascomycota</taxon>
        <taxon>Pezizomycotina</taxon>
        <taxon>Dothideomycetes</taxon>
        <taxon>Dothideomycetidae</taxon>
        <taxon>Mycosphaerellales</taxon>
        <taxon>Mycosphaerellaceae</taxon>
        <taxon>Septoria</taxon>
    </lineage>
</organism>
<dbReference type="AlphaFoldDB" id="A0A9Q9EL92"/>
<dbReference type="PANTHER" id="PTHR42085:SF2">
    <property type="entry name" value="F-BOX DOMAIN-CONTAINING PROTEIN"/>
    <property type="match status" value="1"/>
</dbReference>
<evidence type="ECO:0000313" key="1">
    <source>
        <dbReference type="EMBL" id="USW54855.1"/>
    </source>
</evidence>
<dbReference type="EMBL" id="CP099423">
    <property type="protein sequence ID" value="USW54855.1"/>
    <property type="molecule type" value="Genomic_DNA"/>
</dbReference>
<dbReference type="PANTHER" id="PTHR42085">
    <property type="entry name" value="F-BOX DOMAIN-CONTAINING PROTEIN"/>
    <property type="match status" value="1"/>
</dbReference>